<dbReference type="Proteomes" id="UP000271241">
    <property type="component" value="Unassembled WGS sequence"/>
</dbReference>
<gene>
    <name evidence="7" type="ORF">THASP1DRAFT_13790</name>
</gene>
<dbReference type="GO" id="GO:0005730">
    <property type="term" value="C:nucleolus"/>
    <property type="evidence" value="ECO:0007669"/>
    <property type="project" value="TreeGrafter"/>
</dbReference>
<dbReference type="InterPro" id="IPR005120">
    <property type="entry name" value="UPF3_dom"/>
</dbReference>
<keyword evidence="3" id="KW-0866">Nonsense-mediated mRNA decay</keyword>
<dbReference type="GO" id="GO:0003729">
    <property type="term" value="F:mRNA binding"/>
    <property type="evidence" value="ECO:0007669"/>
    <property type="project" value="TreeGrafter"/>
</dbReference>
<feature type="domain" description="UPF3" evidence="6">
    <location>
        <begin position="1"/>
        <end position="76"/>
    </location>
</feature>
<dbReference type="OrthoDB" id="18087at2759"/>
<organism evidence="7 8">
    <name type="scientific">Thamnocephalis sphaerospora</name>
    <dbReference type="NCBI Taxonomy" id="78915"/>
    <lineage>
        <taxon>Eukaryota</taxon>
        <taxon>Fungi</taxon>
        <taxon>Fungi incertae sedis</taxon>
        <taxon>Zoopagomycota</taxon>
        <taxon>Zoopagomycotina</taxon>
        <taxon>Zoopagomycetes</taxon>
        <taxon>Zoopagales</taxon>
        <taxon>Sigmoideomycetaceae</taxon>
        <taxon>Thamnocephalis</taxon>
    </lineage>
</organism>
<comment type="similarity">
    <text evidence="2">Belongs to the RENT3 family.</text>
</comment>
<dbReference type="InterPro" id="IPR012677">
    <property type="entry name" value="Nucleotide-bd_a/b_plait_sf"/>
</dbReference>
<proteinExistence type="inferred from homology"/>
<evidence type="ECO:0000256" key="4">
    <source>
        <dbReference type="ARBA" id="ARBA00023242"/>
    </source>
</evidence>
<dbReference type="Gene3D" id="3.30.70.330">
    <property type="match status" value="1"/>
</dbReference>
<evidence type="ECO:0000259" key="6">
    <source>
        <dbReference type="Pfam" id="PF03467"/>
    </source>
</evidence>
<dbReference type="GO" id="GO:0000184">
    <property type="term" value="P:nuclear-transcribed mRNA catabolic process, nonsense-mediated decay"/>
    <property type="evidence" value="ECO:0007669"/>
    <property type="project" value="UniProtKB-KW"/>
</dbReference>
<evidence type="ECO:0000313" key="8">
    <source>
        <dbReference type="Proteomes" id="UP000271241"/>
    </source>
</evidence>
<feature type="region of interest" description="Disordered" evidence="5">
    <location>
        <begin position="42"/>
        <end position="79"/>
    </location>
</feature>
<evidence type="ECO:0000256" key="5">
    <source>
        <dbReference type="SAM" id="MobiDB-lite"/>
    </source>
</evidence>
<keyword evidence="8" id="KW-1185">Reference proteome</keyword>
<dbReference type="InterPro" id="IPR039722">
    <property type="entry name" value="Upf3"/>
</dbReference>
<comment type="subcellular location">
    <subcellularLocation>
        <location evidence="1">Nucleus</location>
    </subcellularLocation>
</comment>
<name>A0A4P9XUB8_9FUNG</name>
<dbReference type="AlphaFoldDB" id="A0A4P9XUB8"/>
<feature type="non-terminal residue" evidence="7">
    <location>
        <position position="1"/>
    </location>
</feature>
<reference evidence="8" key="1">
    <citation type="journal article" date="2018" name="Nat. Microbiol.">
        <title>Leveraging single-cell genomics to expand the fungal tree of life.</title>
        <authorList>
            <person name="Ahrendt S.R."/>
            <person name="Quandt C.A."/>
            <person name="Ciobanu D."/>
            <person name="Clum A."/>
            <person name="Salamov A."/>
            <person name="Andreopoulos B."/>
            <person name="Cheng J.F."/>
            <person name="Woyke T."/>
            <person name="Pelin A."/>
            <person name="Henrissat B."/>
            <person name="Reynolds N.K."/>
            <person name="Benny G.L."/>
            <person name="Smith M.E."/>
            <person name="James T.Y."/>
            <person name="Grigoriev I.V."/>
        </authorList>
    </citation>
    <scope>NUCLEOTIDE SEQUENCE [LARGE SCALE GENOMIC DNA]</scope>
    <source>
        <strain evidence="8">RSA 1356</strain>
    </source>
</reference>
<dbReference type="Pfam" id="PF03467">
    <property type="entry name" value="Smg4_UPF3"/>
    <property type="match status" value="1"/>
</dbReference>
<evidence type="ECO:0000256" key="3">
    <source>
        <dbReference type="ARBA" id="ARBA00023161"/>
    </source>
</evidence>
<dbReference type="InterPro" id="IPR035979">
    <property type="entry name" value="RBD_domain_sf"/>
</dbReference>
<evidence type="ECO:0000313" key="7">
    <source>
        <dbReference type="EMBL" id="RKP09796.1"/>
    </source>
</evidence>
<evidence type="ECO:0000256" key="1">
    <source>
        <dbReference type="ARBA" id="ARBA00004123"/>
    </source>
</evidence>
<dbReference type="PANTHER" id="PTHR13112">
    <property type="entry name" value="UPF3 REGULATOR OF NONSENSE TRANSCRIPTS-LIKE PROTEIN"/>
    <property type="match status" value="1"/>
</dbReference>
<sequence length="79" mass="9241">KENRSSCAYIRFRTVESMLEFHRAFDGHVFINSQNEESRAVVERAPYQKVPKERSKKDAYQGSIEEGGKHTSYCRRAKD</sequence>
<evidence type="ECO:0000256" key="2">
    <source>
        <dbReference type="ARBA" id="ARBA00005991"/>
    </source>
</evidence>
<dbReference type="GO" id="GO:0005737">
    <property type="term" value="C:cytoplasm"/>
    <property type="evidence" value="ECO:0007669"/>
    <property type="project" value="TreeGrafter"/>
</dbReference>
<dbReference type="SUPFAM" id="SSF54928">
    <property type="entry name" value="RNA-binding domain, RBD"/>
    <property type="match status" value="1"/>
</dbReference>
<dbReference type="GO" id="GO:0045727">
    <property type="term" value="P:positive regulation of translation"/>
    <property type="evidence" value="ECO:0007669"/>
    <property type="project" value="TreeGrafter"/>
</dbReference>
<dbReference type="CDD" id="cd12455">
    <property type="entry name" value="RRM_like_Smg4_UPF3"/>
    <property type="match status" value="1"/>
</dbReference>
<protein>
    <submittedName>
        <fullName evidence="7">Regulator of nonsense-mediated decay</fullName>
    </submittedName>
</protein>
<keyword evidence="4" id="KW-0539">Nucleus</keyword>
<dbReference type="EMBL" id="KZ992488">
    <property type="protein sequence ID" value="RKP09796.1"/>
    <property type="molecule type" value="Genomic_DNA"/>
</dbReference>
<dbReference type="STRING" id="78915.A0A4P9XUB8"/>
<accession>A0A4P9XUB8</accession>
<dbReference type="PANTHER" id="PTHR13112:SF0">
    <property type="entry name" value="FI21285P1"/>
    <property type="match status" value="1"/>
</dbReference>
<feature type="compositionally biased region" description="Basic and acidic residues" evidence="5">
    <location>
        <begin position="50"/>
        <end position="59"/>
    </location>
</feature>